<evidence type="ECO:0000256" key="6">
    <source>
        <dbReference type="PIRSR" id="PIRSR005536-1"/>
    </source>
</evidence>
<evidence type="ECO:0000313" key="11">
    <source>
        <dbReference type="Proteomes" id="UP000176253"/>
    </source>
</evidence>
<feature type="binding site" evidence="7">
    <location>
        <position position="498"/>
    </location>
    <ligand>
        <name>substrate</name>
    </ligand>
</feature>
<sequence>MAIRINKEKNIFALVGKNSSYVFTVESNQYIRHLHWGKRIDDLEDFELIPVDRIDSQDAAIDAMPEEYAPFGGLRFKSTAIKATFADGTRDIVFSYLNYSIDNDTLVIHLRDSYYKLFVDLYYKMFEDLDILQRWVEVENKGTSDIILEHIRSAAFNLDGTYFWSNQVSGHWSSEQQIHQERLYPGKKVFESRKGLTGNNHSPYFILNKNADEGHGDVYFATLAYGGNFRITIEVTQFHRVTILMGINPFDFNYRLKPNQKFTTPSVYAGYTKNGFSHMSNVMNDFCRNYLMPKEKRNTLHKVLFNSWEATKFDVTASKQIELAKKAAKVGVELFVVDDGWFGARNDDTAGLGDWVVNKKKFPHGLKELVDVVNDLGMDFGLWVEPEMVNPNSDLYRAHPDWIYYFKHRAPTTTRNQLVLNLSRTDVQRYIIEALDKLLTENNISYIKWDMNRPISEPGAKNLQLSDQRSSWYRHTTAVYKIVDKLRKKHSNVTFEACASGGSRIDYGTLQHYDQFWLSDNTDALDRLYIQEGYSYLYPIKAMRAWVTDVPNKITKKTIPLEFRFHSAMMGILGLGGNLTEYSKEELAFTKEKVSEYKKIRHIIQDGYVYRLKSLTYSTIHAVQYVYQQKESVLFVFLPGQRFIDKHYQVKLKGLDPDKIYEINKKDNIFRKHGDYLMNVGIHFILMGDYQSELVYIRAIE</sequence>
<comment type="similarity">
    <text evidence="5">Belongs to the glycosyl hydrolase.</text>
</comment>
<dbReference type="CDD" id="cd14791">
    <property type="entry name" value="GH36"/>
    <property type="match status" value="1"/>
</dbReference>
<dbReference type="SUPFAM" id="SSF51445">
    <property type="entry name" value="(Trans)glycosidases"/>
    <property type="match status" value="1"/>
</dbReference>
<dbReference type="InterPro" id="IPR031704">
    <property type="entry name" value="Glyco_hydro_36_N"/>
</dbReference>
<dbReference type="EC" id="3.2.1.22" evidence="2 5"/>
<feature type="active site" description="Nucleophile" evidence="6">
    <location>
        <position position="450"/>
    </location>
</feature>
<dbReference type="Pfam" id="PF16875">
    <property type="entry name" value="Glyco_hydro_36N"/>
    <property type="match status" value="1"/>
</dbReference>
<evidence type="ECO:0000259" key="9">
    <source>
        <dbReference type="Pfam" id="PF16875"/>
    </source>
</evidence>
<dbReference type="InterPro" id="IPR038417">
    <property type="entry name" value="Alpga-gal_N_sf"/>
</dbReference>
<organism evidence="10 11">
    <name type="scientific">Candidatus Gottesmanbacteria bacterium RIFCSPHIGHO2_02_FULL_39_14</name>
    <dbReference type="NCBI Taxonomy" id="1798383"/>
    <lineage>
        <taxon>Bacteria</taxon>
        <taxon>Candidatus Gottesmaniibacteriota</taxon>
    </lineage>
</organism>
<reference evidence="10 11" key="1">
    <citation type="journal article" date="2016" name="Nat. Commun.">
        <title>Thousands of microbial genomes shed light on interconnected biogeochemical processes in an aquifer system.</title>
        <authorList>
            <person name="Anantharaman K."/>
            <person name="Brown C.T."/>
            <person name="Hug L.A."/>
            <person name="Sharon I."/>
            <person name="Castelle C.J."/>
            <person name="Probst A.J."/>
            <person name="Thomas B.C."/>
            <person name="Singh A."/>
            <person name="Wilkins M.J."/>
            <person name="Karaoz U."/>
            <person name="Brodie E.L."/>
            <person name="Williams K.H."/>
            <person name="Hubbard S.S."/>
            <person name="Banfield J.F."/>
        </authorList>
    </citation>
    <scope>NUCLEOTIDE SEQUENCE [LARGE SCALE GENOMIC DNA]</scope>
</reference>
<dbReference type="PROSITE" id="PS00512">
    <property type="entry name" value="ALPHA_GALACTOSIDASE"/>
    <property type="match status" value="1"/>
</dbReference>
<feature type="binding site" evidence="7">
    <location>
        <position position="172"/>
    </location>
    <ligand>
        <name>substrate</name>
    </ligand>
</feature>
<feature type="binding site" evidence="7">
    <location>
        <begin position="448"/>
        <end position="452"/>
    </location>
    <ligand>
        <name>substrate</name>
    </ligand>
</feature>
<dbReference type="GO" id="GO:0016052">
    <property type="term" value="P:carbohydrate catabolic process"/>
    <property type="evidence" value="ECO:0007669"/>
    <property type="project" value="InterPro"/>
</dbReference>
<feature type="binding site" evidence="7">
    <location>
        <position position="520"/>
    </location>
    <ligand>
        <name>substrate</name>
    </ligand>
</feature>
<comment type="caution">
    <text evidence="10">The sequence shown here is derived from an EMBL/GenBank/DDBJ whole genome shotgun (WGS) entry which is preliminary data.</text>
</comment>
<feature type="binding site" evidence="7">
    <location>
        <position position="415"/>
    </location>
    <ligand>
        <name>substrate</name>
    </ligand>
</feature>
<evidence type="ECO:0000256" key="2">
    <source>
        <dbReference type="ARBA" id="ARBA00012755"/>
    </source>
</evidence>
<dbReference type="InterPro" id="IPR031705">
    <property type="entry name" value="Glyco_hydro_36_C"/>
</dbReference>
<dbReference type="Proteomes" id="UP000176253">
    <property type="component" value="Unassembled WGS sequence"/>
</dbReference>
<dbReference type="Gene3D" id="3.20.20.70">
    <property type="entry name" value="Aldolase class I"/>
    <property type="match status" value="1"/>
</dbReference>
<feature type="domain" description="Glycosyl hydrolase family 36 C-terminal" evidence="8">
    <location>
        <begin position="621"/>
        <end position="697"/>
    </location>
</feature>
<dbReference type="AlphaFoldDB" id="A0A1F6A029"/>
<evidence type="ECO:0000259" key="8">
    <source>
        <dbReference type="Pfam" id="PF16874"/>
    </source>
</evidence>
<feature type="active site" description="Proton donor" evidence="6">
    <location>
        <position position="520"/>
    </location>
</feature>
<dbReference type="InterPro" id="IPR000111">
    <property type="entry name" value="Glyco_hydro_27/36_CS"/>
</dbReference>
<dbReference type="Gene3D" id="2.60.40.1180">
    <property type="entry name" value="Golgi alpha-mannosidase II"/>
    <property type="match status" value="1"/>
</dbReference>
<dbReference type="InterPro" id="IPR013785">
    <property type="entry name" value="Aldolase_TIM"/>
</dbReference>
<evidence type="ECO:0000256" key="5">
    <source>
        <dbReference type="PIRNR" id="PIRNR005536"/>
    </source>
</evidence>
<dbReference type="FunFam" id="3.20.20.70:FF:000118">
    <property type="entry name" value="Alpha-galactosidase"/>
    <property type="match status" value="1"/>
</dbReference>
<keyword evidence="3 5" id="KW-0378">Hydrolase</keyword>
<evidence type="ECO:0000256" key="7">
    <source>
        <dbReference type="PIRSR" id="PIRSR005536-2"/>
    </source>
</evidence>
<dbReference type="InterPro" id="IPR017853">
    <property type="entry name" value="GH"/>
</dbReference>
<dbReference type="GO" id="GO:0004557">
    <property type="term" value="F:alpha-galactosidase activity"/>
    <property type="evidence" value="ECO:0007669"/>
    <property type="project" value="UniProtKB-UniRule"/>
</dbReference>
<evidence type="ECO:0000256" key="3">
    <source>
        <dbReference type="ARBA" id="ARBA00022801"/>
    </source>
</evidence>
<dbReference type="Gene3D" id="2.70.98.60">
    <property type="entry name" value="alpha-galactosidase from lactobacil brevis"/>
    <property type="match status" value="1"/>
</dbReference>
<dbReference type="PANTHER" id="PTHR43053">
    <property type="entry name" value="GLYCOSIDASE FAMILY 31"/>
    <property type="match status" value="1"/>
</dbReference>
<dbReference type="InterPro" id="IPR013780">
    <property type="entry name" value="Glyco_hydro_b"/>
</dbReference>
<dbReference type="PIRSF" id="PIRSF005536">
    <property type="entry name" value="Agal"/>
    <property type="match status" value="1"/>
</dbReference>
<dbReference type="STRING" id="1798383.A3D78_03095"/>
<accession>A0A1F6A029</accession>
<feature type="binding site" evidence="7">
    <location>
        <begin position="338"/>
        <end position="339"/>
    </location>
    <ligand>
        <name>substrate</name>
    </ligand>
</feature>
<dbReference type="InterPro" id="IPR050985">
    <property type="entry name" value="Alpha-glycosidase_related"/>
</dbReference>
<evidence type="ECO:0000256" key="4">
    <source>
        <dbReference type="ARBA" id="ARBA00023295"/>
    </source>
</evidence>
<dbReference type="Pfam" id="PF02065">
    <property type="entry name" value="Melibiase"/>
    <property type="match status" value="1"/>
</dbReference>
<protein>
    <recommendedName>
        <fullName evidence="2 5">Alpha-galactosidase</fullName>
        <ecNumber evidence="2 5">3.2.1.22</ecNumber>
    </recommendedName>
</protein>
<dbReference type="PRINTS" id="PR00743">
    <property type="entry name" value="GLHYDRLASE36"/>
</dbReference>
<evidence type="ECO:0000313" key="10">
    <source>
        <dbReference type="EMBL" id="OGG18003.1"/>
    </source>
</evidence>
<proteinExistence type="inferred from homology"/>
<dbReference type="PANTHER" id="PTHR43053:SF3">
    <property type="entry name" value="ALPHA-GALACTOSIDASE C-RELATED"/>
    <property type="match status" value="1"/>
</dbReference>
<gene>
    <name evidence="10" type="ORF">A3D78_03095</name>
</gene>
<dbReference type="Pfam" id="PF16874">
    <property type="entry name" value="Glyco_hydro_36C"/>
    <property type="match status" value="1"/>
</dbReference>
<comment type="catalytic activity">
    <reaction evidence="1 5">
        <text>Hydrolysis of terminal, non-reducing alpha-D-galactose residues in alpha-D-galactosides, including galactose oligosaccharides, galactomannans and galactolipids.</text>
        <dbReference type="EC" id="3.2.1.22"/>
    </reaction>
</comment>
<feature type="domain" description="Glycosyl hydrolase family 36 N-terminal" evidence="9">
    <location>
        <begin position="30"/>
        <end position="257"/>
    </location>
</feature>
<name>A0A1F6A029_9BACT</name>
<dbReference type="EMBL" id="MFJM01000024">
    <property type="protein sequence ID" value="OGG18003.1"/>
    <property type="molecule type" value="Genomic_DNA"/>
</dbReference>
<dbReference type="InterPro" id="IPR002252">
    <property type="entry name" value="Glyco_hydro_36"/>
</dbReference>
<evidence type="ECO:0000256" key="1">
    <source>
        <dbReference type="ARBA" id="ARBA00001255"/>
    </source>
</evidence>
<keyword evidence="4 5" id="KW-0326">Glycosidase</keyword>